<dbReference type="EMBL" id="CAAALY010253342">
    <property type="protein sequence ID" value="VEL36846.1"/>
    <property type="molecule type" value="Genomic_DNA"/>
</dbReference>
<protein>
    <submittedName>
        <fullName evidence="1">Uncharacterized protein</fullName>
    </submittedName>
</protein>
<organism evidence="1 2">
    <name type="scientific">Protopolystoma xenopodis</name>
    <dbReference type="NCBI Taxonomy" id="117903"/>
    <lineage>
        <taxon>Eukaryota</taxon>
        <taxon>Metazoa</taxon>
        <taxon>Spiralia</taxon>
        <taxon>Lophotrochozoa</taxon>
        <taxon>Platyhelminthes</taxon>
        <taxon>Monogenea</taxon>
        <taxon>Polyopisthocotylea</taxon>
        <taxon>Polystomatidea</taxon>
        <taxon>Polystomatidae</taxon>
        <taxon>Protopolystoma</taxon>
    </lineage>
</organism>
<dbReference type="Proteomes" id="UP000784294">
    <property type="component" value="Unassembled WGS sequence"/>
</dbReference>
<accession>A0A3S5CP51</accession>
<proteinExistence type="predicted"/>
<gene>
    <name evidence="1" type="ORF">PXEA_LOCUS30286</name>
</gene>
<sequence>MGFGVSRLRPDETAKGQLCKVYHAWASDPVVYVWSGQGFACYIPISASRLHHYRLFRSCRGRHSPVPETLVLYVWRPDGPGRLDIVQIYRDSSSLLFAPMPPPDRSLEGGLCARTQCSKTLSNRPLRRLKAIKIFFMTISGSICPDEGLFHYAS</sequence>
<keyword evidence="2" id="KW-1185">Reference proteome</keyword>
<dbReference type="AlphaFoldDB" id="A0A3S5CP51"/>
<name>A0A3S5CP51_9PLAT</name>
<evidence type="ECO:0000313" key="1">
    <source>
        <dbReference type="EMBL" id="VEL36846.1"/>
    </source>
</evidence>
<evidence type="ECO:0000313" key="2">
    <source>
        <dbReference type="Proteomes" id="UP000784294"/>
    </source>
</evidence>
<comment type="caution">
    <text evidence="1">The sequence shown here is derived from an EMBL/GenBank/DDBJ whole genome shotgun (WGS) entry which is preliminary data.</text>
</comment>
<reference evidence="1" key="1">
    <citation type="submission" date="2018-11" db="EMBL/GenBank/DDBJ databases">
        <authorList>
            <consortium name="Pathogen Informatics"/>
        </authorList>
    </citation>
    <scope>NUCLEOTIDE SEQUENCE</scope>
</reference>